<feature type="domain" description="Ada DNA repair metal-binding" evidence="3">
    <location>
        <begin position="9"/>
        <end position="73"/>
    </location>
</feature>
<dbReference type="InterPro" id="IPR004026">
    <property type="entry name" value="Ada_DNA_repair_Zn-bd"/>
</dbReference>
<evidence type="ECO:0000313" key="5">
    <source>
        <dbReference type="Proteomes" id="UP000292447"/>
    </source>
</evidence>
<dbReference type="GO" id="GO:0003677">
    <property type="term" value="F:DNA binding"/>
    <property type="evidence" value="ECO:0007669"/>
    <property type="project" value="InterPro"/>
</dbReference>
<dbReference type="GO" id="GO:0006281">
    <property type="term" value="P:DNA repair"/>
    <property type="evidence" value="ECO:0007669"/>
    <property type="project" value="InterPro"/>
</dbReference>
<keyword evidence="5" id="KW-1185">Reference proteome</keyword>
<dbReference type="Proteomes" id="UP000292447">
    <property type="component" value="Chromosome II"/>
</dbReference>
<evidence type="ECO:0000313" key="4">
    <source>
        <dbReference type="EMBL" id="QBM87809.1"/>
    </source>
</evidence>
<dbReference type="Gene3D" id="1.10.10.60">
    <property type="entry name" value="Homeodomain-like"/>
    <property type="match status" value="1"/>
</dbReference>
<evidence type="ECO:0000256" key="2">
    <source>
        <dbReference type="SAM" id="MobiDB-lite"/>
    </source>
</evidence>
<sequence>MVYSTDASKWRAYQFLDPFAAGSFFVCNKINTHFCRPDCDAHPVTELHLEIKFVNTAQDAVGLGFSPCKSCDPMQVPAIDVNLLLVTVREINSVIGFVPPLLDDDEDKVTETIKENLMGHGSVQRRMLVPMNAFSSKAAKPTTYAVSKNDSEHYRLIDLACRHLALAAAVSIFGQNSGSSSPKMDDSSLKKKGGRKRRGGVLGFKELATKSKLSAWHFHRVFKSIIGLTPKTYGDMCWEFLEKEKDAMDSDETPQRHASSLSLAELAKLENLSGSVTPVIKEEPYQFDLQESYLTPPQMTQISSPGLGQKRSRVCEEMPSLKRMSVASPTLSPFSNLKLDDAQDQLSLLQRAISVPNLSTFGAAPNTLFQHLRNFDFFVNREDMPSTDSVFASALPLNDPVLFPEEYSSATLSNDISPATIEDISPLDGAAMISPEMMNNDMSLMMNAQGNQGFSYATTDPINEEELFPNMDLFPDLFKLKNEYATDYNLNDPLLSGLAPELMSQIDF</sequence>
<accession>A0A4P6XLX0</accession>
<keyword evidence="1" id="KW-0010">Activator</keyword>
<evidence type="ECO:0000256" key="1">
    <source>
        <dbReference type="ARBA" id="ARBA00023159"/>
    </source>
</evidence>
<dbReference type="Pfam" id="PF02805">
    <property type="entry name" value="Ada_Zn_binding"/>
    <property type="match status" value="1"/>
</dbReference>
<dbReference type="STRING" id="2163413.A0A4P6XLX0"/>
<dbReference type="AlphaFoldDB" id="A0A4P6XLX0"/>
<dbReference type="GO" id="GO:0006355">
    <property type="term" value="P:regulation of DNA-templated transcription"/>
    <property type="evidence" value="ECO:0007669"/>
    <property type="project" value="InterPro"/>
</dbReference>
<protein>
    <submittedName>
        <fullName evidence="4">Metal binding domain of Ada</fullName>
    </submittedName>
</protein>
<proteinExistence type="predicted"/>
<dbReference type="GO" id="GO:0008168">
    <property type="term" value="F:methyltransferase activity"/>
    <property type="evidence" value="ECO:0007669"/>
    <property type="project" value="InterPro"/>
</dbReference>
<feature type="region of interest" description="Disordered" evidence="2">
    <location>
        <begin position="175"/>
        <end position="197"/>
    </location>
</feature>
<evidence type="ECO:0000259" key="3">
    <source>
        <dbReference type="Pfam" id="PF02805"/>
    </source>
</evidence>
<name>A0A4P6XLX0_9ASCO</name>
<gene>
    <name evidence="4" type="primary">MPUL0B10210</name>
    <name evidence="4" type="ORF">METSCH_B10210</name>
</gene>
<reference evidence="5" key="1">
    <citation type="submission" date="2019-03" db="EMBL/GenBank/DDBJ databases">
        <title>Snf2 controls pulcherriminic acid biosynthesis and connects pigmentation and antifungal activity of the yeast Metschnikowia pulcherrima.</title>
        <authorList>
            <person name="Gore-Lloyd D."/>
            <person name="Sumann I."/>
            <person name="Brachmann A.O."/>
            <person name="Schneeberger K."/>
            <person name="Ortiz-Merino R.A."/>
            <person name="Moreno-Beltran M."/>
            <person name="Schlaefli M."/>
            <person name="Kirner P."/>
            <person name="Santos Kron A."/>
            <person name="Wolfe K.H."/>
            <person name="Piel J."/>
            <person name="Ahrens C.H."/>
            <person name="Henk D."/>
            <person name="Freimoser F.M."/>
        </authorList>
    </citation>
    <scope>NUCLEOTIDE SEQUENCE [LARGE SCALE GENOMIC DNA]</scope>
    <source>
        <strain evidence="5">APC 1.2</strain>
    </source>
</reference>
<dbReference type="EMBL" id="CP034457">
    <property type="protein sequence ID" value="QBM87809.1"/>
    <property type="molecule type" value="Genomic_DNA"/>
</dbReference>
<dbReference type="InterPro" id="IPR035451">
    <property type="entry name" value="Ada-like_dom_sf"/>
</dbReference>
<organism evidence="4 5">
    <name type="scientific">Metschnikowia aff. pulcherrima</name>
    <dbReference type="NCBI Taxonomy" id="2163413"/>
    <lineage>
        <taxon>Eukaryota</taxon>
        <taxon>Fungi</taxon>
        <taxon>Dikarya</taxon>
        <taxon>Ascomycota</taxon>
        <taxon>Saccharomycotina</taxon>
        <taxon>Pichiomycetes</taxon>
        <taxon>Metschnikowiaceae</taxon>
        <taxon>Metschnikowia</taxon>
    </lineage>
</organism>
<dbReference type="GO" id="GO:0008270">
    <property type="term" value="F:zinc ion binding"/>
    <property type="evidence" value="ECO:0007669"/>
    <property type="project" value="InterPro"/>
</dbReference>
<dbReference type="Gene3D" id="3.40.10.10">
    <property type="entry name" value="DNA Methylphosphotriester Repair Domain"/>
    <property type="match status" value="1"/>
</dbReference>
<dbReference type="SUPFAM" id="SSF57884">
    <property type="entry name" value="Ada DNA repair protein, N-terminal domain (N-Ada 10)"/>
    <property type="match status" value="1"/>
</dbReference>